<sequence length="702" mass="79302">MATSIYELKLAQEKLEALQFLLTQIDKLESVISEINLDELRQINTYVKSAETTIKEIRPLIETMHDDIAQKHENFNNKCDQIVPLITELEALKLELVKIKTDGIIDDEDSSFLKAYSSQKIKLLLQELKDSLNQLIQSALDDKLSVNATAHDTELFDGLDSSAFARVETTYTKEQIDDLITALPKQIDVYTKIQTDELLELKADKNTAYTKEQIEAMINLKIHSRNKSIQVRKLLNTSSMMNPKKYNLVYTEDDDLLFCGVQDSEVPFTLGVGNYLTPLFWINLSHPLKNVSKIKDMWASEINTYILYENGDLYGRGRGRDYALGQGNPANQFNWVKILSNVKNFTVFCTYHNGEDAHCFAAKNDGSFWFFGEIPQKPYLFSKLADSGTSVTTTPKQVTFPSFISTEGIKTIWLYQITYNLVIYILTNTGNLYVAGYTQYSLGSGNKRLEGVSSLEKVKIPENKKVVQIVDYKNISVTRNRESTGFLALCDDGTLYTWGYIGNGTENSELPMQLSPELFSYGKVYDFASDPVVKIIGDACNYFVLTTSGRLFEIEVNRIWYAVRHTSEKHKIVKEITIPNKPNAVFKNVYILTPSQSYKYVAYAVVDEDNNNELSLYSWGVNTSGALGVMDVVDKETPTKVSFLYTKNIVDIVCMGDKEDDNVTIFYLLDNGQLWGCGSNKYGQLTGLGSTSSHITIPTLIL</sequence>
<evidence type="ECO:0000256" key="1">
    <source>
        <dbReference type="ARBA" id="ARBA00022737"/>
    </source>
</evidence>
<dbReference type="Proteomes" id="UP000503264">
    <property type="component" value="Chromosome"/>
</dbReference>
<dbReference type="PROSITE" id="PS50012">
    <property type="entry name" value="RCC1_3"/>
    <property type="match status" value="1"/>
</dbReference>
<accession>A0A6G5QGB3</accession>
<evidence type="ECO:0000313" key="4">
    <source>
        <dbReference type="Proteomes" id="UP000503264"/>
    </source>
</evidence>
<dbReference type="InterPro" id="IPR051210">
    <property type="entry name" value="Ub_ligase/GEF_domain"/>
</dbReference>
<dbReference type="PANTHER" id="PTHR22870:SF466">
    <property type="entry name" value="ANKYRIN REPEAT-CONTAINING PROTEIN"/>
    <property type="match status" value="1"/>
</dbReference>
<proteinExistence type="predicted"/>
<dbReference type="Gene3D" id="2.130.10.30">
    <property type="entry name" value="Regulator of chromosome condensation 1/beta-lactamase-inhibitor protein II"/>
    <property type="match status" value="2"/>
</dbReference>
<name>A0A6G5QGB3_9BACT</name>
<evidence type="ECO:0000313" key="3">
    <source>
        <dbReference type="EMBL" id="QCD44710.1"/>
    </source>
</evidence>
<protein>
    <submittedName>
        <fullName evidence="3">Putative RCC1 domain protein</fullName>
    </submittedName>
    <submittedName>
        <fullName evidence="2">Regulator of chromosome condensation domain-containing protein</fullName>
    </submittedName>
</protein>
<dbReference type="AlphaFoldDB" id="A0A6G5QGB3"/>
<dbReference type="EMBL" id="CP012542">
    <property type="protein sequence ID" value="QCD44121.1"/>
    <property type="molecule type" value="Genomic_DNA"/>
</dbReference>
<dbReference type="Pfam" id="PF00415">
    <property type="entry name" value="RCC1"/>
    <property type="match status" value="1"/>
</dbReference>
<gene>
    <name evidence="2" type="ORF">CMUC_0307</name>
    <name evidence="3" type="ORF">CMUC_0921</name>
</gene>
<organism evidence="3 4">
    <name type="scientific">Campylobacter mucosalis CCUG 21559</name>
    <dbReference type="NCBI Taxonomy" id="1032067"/>
    <lineage>
        <taxon>Bacteria</taxon>
        <taxon>Pseudomonadati</taxon>
        <taxon>Campylobacterota</taxon>
        <taxon>Epsilonproteobacteria</taxon>
        <taxon>Campylobacterales</taxon>
        <taxon>Campylobacteraceae</taxon>
        <taxon>Campylobacter</taxon>
    </lineage>
</organism>
<reference evidence="3 4" key="1">
    <citation type="submission" date="2016-07" db="EMBL/GenBank/DDBJ databases">
        <title>Comparative genomics of the Campylobacter concisus group.</title>
        <authorList>
            <person name="Miller W.G."/>
            <person name="Yee E."/>
            <person name="Chapman M.H."/>
            <person name="Huynh S."/>
            <person name="Bono J.L."/>
            <person name="On S.L.W."/>
            <person name="StLeger J."/>
            <person name="Foster G."/>
            <person name="Parker C.T."/>
        </authorList>
    </citation>
    <scope>NUCLEOTIDE SEQUENCE [LARGE SCALE GENOMIC DNA]</scope>
    <source>
        <strain evidence="3 4">CCUG 21559</strain>
    </source>
</reference>
<dbReference type="PANTHER" id="PTHR22870">
    <property type="entry name" value="REGULATOR OF CHROMOSOME CONDENSATION"/>
    <property type="match status" value="1"/>
</dbReference>
<dbReference type="InterPro" id="IPR009091">
    <property type="entry name" value="RCC1/BLIP-II"/>
</dbReference>
<dbReference type="EMBL" id="CP012542">
    <property type="protein sequence ID" value="QCD44710.1"/>
    <property type="molecule type" value="Genomic_DNA"/>
</dbReference>
<dbReference type="RefSeq" id="WP_171993374.1">
    <property type="nucleotide sequence ID" value="NZ_CP012542.1"/>
</dbReference>
<keyword evidence="1" id="KW-0677">Repeat</keyword>
<evidence type="ECO:0000313" key="2">
    <source>
        <dbReference type="EMBL" id="QCD44121.1"/>
    </source>
</evidence>
<keyword evidence="4" id="KW-1185">Reference proteome</keyword>
<dbReference type="InterPro" id="IPR000408">
    <property type="entry name" value="Reg_chr_condens"/>
</dbReference>
<dbReference type="SUPFAM" id="SSF50985">
    <property type="entry name" value="RCC1/BLIP-II"/>
    <property type="match status" value="2"/>
</dbReference>